<name>A0A813HZM9_POLGL</name>
<sequence length="167" mass="18529">MSFPDSDDPLTFEVWLYQDGRVLINVLVFPASAASQSSLQMGLEDIFRSKFLSVPHSSLPWAAGQAFAVTFVPWFMPRGNTGAVVAAQSNVDFSFAFEEVASHSGYLQVYSFEVGKNEARHQVRFSQHNFRLFWDLSFSEGRTGMEEFTPGRAPLGSHASARRPAVG</sequence>
<organism evidence="2 3">
    <name type="scientific">Polarella glacialis</name>
    <name type="common">Dinoflagellate</name>
    <dbReference type="NCBI Taxonomy" id="89957"/>
    <lineage>
        <taxon>Eukaryota</taxon>
        <taxon>Sar</taxon>
        <taxon>Alveolata</taxon>
        <taxon>Dinophyceae</taxon>
        <taxon>Suessiales</taxon>
        <taxon>Suessiaceae</taxon>
        <taxon>Polarella</taxon>
    </lineage>
</organism>
<evidence type="ECO:0000256" key="1">
    <source>
        <dbReference type="SAM" id="MobiDB-lite"/>
    </source>
</evidence>
<gene>
    <name evidence="2" type="ORF">PGLA2088_LOCUS2664</name>
</gene>
<feature type="region of interest" description="Disordered" evidence="1">
    <location>
        <begin position="147"/>
        <end position="167"/>
    </location>
</feature>
<accession>A0A813HZM9</accession>
<dbReference type="Proteomes" id="UP000626109">
    <property type="component" value="Unassembled WGS sequence"/>
</dbReference>
<dbReference type="EMBL" id="CAJNNW010002206">
    <property type="protein sequence ID" value="CAE8644001.1"/>
    <property type="molecule type" value="Genomic_DNA"/>
</dbReference>
<evidence type="ECO:0000313" key="3">
    <source>
        <dbReference type="Proteomes" id="UP000626109"/>
    </source>
</evidence>
<dbReference type="AlphaFoldDB" id="A0A813HZM9"/>
<protein>
    <submittedName>
        <fullName evidence="2">Uncharacterized protein</fullName>
    </submittedName>
</protein>
<comment type="caution">
    <text evidence="2">The sequence shown here is derived from an EMBL/GenBank/DDBJ whole genome shotgun (WGS) entry which is preliminary data.</text>
</comment>
<evidence type="ECO:0000313" key="2">
    <source>
        <dbReference type="EMBL" id="CAE8644001.1"/>
    </source>
</evidence>
<proteinExistence type="predicted"/>
<reference evidence="2" key="1">
    <citation type="submission" date="2021-02" db="EMBL/GenBank/DDBJ databases">
        <authorList>
            <person name="Dougan E. K."/>
            <person name="Rhodes N."/>
            <person name="Thang M."/>
            <person name="Chan C."/>
        </authorList>
    </citation>
    <scope>NUCLEOTIDE SEQUENCE</scope>
</reference>